<evidence type="ECO:0000313" key="3">
    <source>
        <dbReference type="Proteomes" id="UP000487117"/>
    </source>
</evidence>
<name>A0A7V8FIT3_STEMA</name>
<keyword evidence="1" id="KW-1133">Transmembrane helix</keyword>
<dbReference type="InterPro" id="IPR036410">
    <property type="entry name" value="HSP_DnaJ_Cys-rich_dom_sf"/>
</dbReference>
<dbReference type="EMBL" id="WNDS01000001">
    <property type="protein sequence ID" value="KAF1016920.1"/>
    <property type="molecule type" value="Genomic_DNA"/>
</dbReference>
<gene>
    <name evidence="2" type="ORF">GAK31_00179</name>
</gene>
<dbReference type="Gene3D" id="2.10.230.10">
    <property type="entry name" value="Heat shock protein DnaJ, cysteine-rich domain"/>
    <property type="match status" value="1"/>
</dbReference>
<keyword evidence="1" id="KW-0472">Membrane</keyword>
<dbReference type="CDD" id="cd10719">
    <property type="entry name" value="DnaJ_zf"/>
    <property type="match status" value="1"/>
</dbReference>
<dbReference type="InterPro" id="IPR001305">
    <property type="entry name" value="HSP_DnaJ_Cys-rich_dom"/>
</dbReference>
<comment type="caution">
    <text evidence="2">The sequence shown here is derived from an EMBL/GenBank/DDBJ whole genome shotgun (WGS) entry which is preliminary data.</text>
</comment>
<dbReference type="AlphaFoldDB" id="A0A7V8FIT3"/>
<protein>
    <recommendedName>
        <fullName evidence="4">CR-type domain-containing protein</fullName>
    </recommendedName>
</protein>
<accession>A0A7V8FIT3</accession>
<dbReference type="Proteomes" id="UP000487117">
    <property type="component" value="Unassembled WGS sequence"/>
</dbReference>
<evidence type="ECO:0008006" key="4">
    <source>
        <dbReference type="Google" id="ProtNLM"/>
    </source>
</evidence>
<feature type="transmembrane region" description="Helical" evidence="1">
    <location>
        <begin position="517"/>
        <end position="536"/>
    </location>
</feature>
<reference evidence="3" key="1">
    <citation type="journal article" date="2020" name="MBio">
        <title>Horizontal gene transfer to a defensive symbiont with a reduced genome amongst a multipartite beetle microbiome.</title>
        <authorList>
            <person name="Waterworth S.C."/>
            <person name="Florez L.V."/>
            <person name="Rees E.R."/>
            <person name="Hertweck C."/>
            <person name="Kaltenpoth M."/>
            <person name="Kwan J.C."/>
        </authorList>
    </citation>
    <scope>NUCLEOTIDE SEQUENCE [LARGE SCALE GENOMIC DNA]</scope>
</reference>
<proteinExistence type="predicted"/>
<dbReference type="SUPFAM" id="SSF57938">
    <property type="entry name" value="DnaJ/Hsp40 cysteine-rich domain"/>
    <property type="match status" value="1"/>
</dbReference>
<evidence type="ECO:0000256" key="1">
    <source>
        <dbReference type="SAM" id="Phobius"/>
    </source>
</evidence>
<dbReference type="GO" id="GO:0031072">
    <property type="term" value="F:heat shock protein binding"/>
    <property type="evidence" value="ECO:0007669"/>
    <property type="project" value="InterPro"/>
</dbReference>
<sequence>MQLATLLHTHLAIASRRVRVEPQPVAEAIGSFTHVITAEVRQVCVDGGGRGPGHVPRIDSTDEMHERMYQGRQTWEAARWQLIQSTFAAAGTACPVLGENCDLGEFGDEELFGVRVSTCGGGCRGSGRHRCIHCDTRGHRPCPADCSYGKVSCATCNGSGAIRRTCASCRGSGSQTQTRYQDGNTVMQTVTCQGCYGSPHSSLSCSSCAGQGRRNCFTCNGTAQGLCSLCAGSGHTPCAPCEGSGRCYQAFGLAATVQQQHAAGPAPGSTLRQEWAWTQAQDRLAGLGIALSPATLQQTPHGAVVERQATVPFIAADVCVDAWQGTLLALDSPPQLVDIAPTAEALLEDQLAALERALHGRPASGGTAVPHALGNVLSAPANTHAIDLAAQAAGTNTGVAGVTTGDGVTLLRPGYVARLWRAIDGPVRQRIRQAHGLPLLVSLLGIPLVAHLLLQYSPMAGLRYMPLLPVGLCLLALGWGSLRLRHRGVLAQMRDAPSGARTRLAARVLGLYPSEGAYWAGHLAVEAVVAILWLYAPGWLVH</sequence>
<evidence type="ECO:0000313" key="2">
    <source>
        <dbReference type="EMBL" id="KAF1016920.1"/>
    </source>
</evidence>
<feature type="transmembrane region" description="Helical" evidence="1">
    <location>
        <begin position="436"/>
        <end position="454"/>
    </location>
</feature>
<feature type="transmembrane region" description="Helical" evidence="1">
    <location>
        <begin position="466"/>
        <end position="484"/>
    </location>
</feature>
<dbReference type="GO" id="GO:0051082">
    <property type="term" value="F:unfolded protein binding"/>
    <property type="evidence" value="ECO:0007669"/>
    <property type="project" value="InterPro"/>
</dbReference>
<keyword evidence="1" id="KW-0812">Transmembrane</keyword>
<organism evidence="2 3">
    <name type="scientific">Stenotrophomonas maltophilia</name>
    <name type="common">Pseudomonas maltophilia</name>
    <name type="synonym">Xanthomonas maltophilia</name>
    <dbReference type="NCBI Taxonomy" id="40324"/>
    <lineage>
        <taxon>Bacteria</taxon>
        <taxon>Pseudomonadati</taxon>
        <taxon>Pseudomonadota</taxon>
        <taxon>Gammaproteobacteria</taxon>
        <taxon>Lysobacterales</taxon>
        <taxon>Lysobacteraceae</taxon>
        <taxon>Stenotrophomonas</taxon>
        <taxon>Stenotrophomonas maltophilia group</taxon>
    </lineage>
</organism>